<name>A0A6M1TKW2_9BACT</name>
<proteinExistence type="predicted"/>
<evidence type="ECO:0000313" key="1">
    <source>
        <dbReference type="EMBL" id="NGP89110.1"/>
    </source>
</evidence>
<dbReference type="AlphaFoldDB" id="A0A6M1TKW2"/>
<gene>
    <name evidence="1" type="ORF">G3569_12175</name>
</gene>
<dbReference type="Proteomes" id="UP000479132">
    <property type="component" value="Unassembled WGS sequence"/>
</dbReference>
<keyword evidence="2" id="KW-1185">Reference proteome</keyword>
<accession>A0A6M1TKW2</accession>
<dbReference type="RefSeq" id="WP_165269503.1">
    <property type="nucleotide sequence ID" value="NZ_JAALLS010000015.1"/>
</dbReference>
<dbReference type="EMBL" id="JAALLS010000015">
    <property type="protein sequence ID" value="NGP89110.1"/>
    <property type="molecule type" value="Genomic_DNA"/>
</dbReference>
<protein>
    <submittedName>
        <fullName evidence="1">Uncharacterized protein</fullName>
    </submittedName>
</protein>
<reference evidence="1 2" key="1">
    <citation type="submission" date="2020-02" db="EMBL/GenBank/DDBJ databases">
        <title>Aliifodinibius halophilus 2W32, complete genome.</title>
        <authorList>
            <person name="Li Y."/>
            <person name="Wu S."/>
        </authorList>
    </citation>
    <scope>NUCLEOTIDE SEQUENCE [LARGE SCALE GENOMIC DNA]</scope>
    <source>
        <strain evidence="1 2">2W32</strain>
    </source>
</reference>
<evidence type="ECO:0000313" key="2">
    <source>
        <dbReference type="Proteomes" id="UP000479132"/>
    </source>
</evidence>
<sequence length="385" mass="43456">MKLYKSIFVIGFIAFCWAVLPHSCLGQESAFEFKADPANSAAHSITKHISDIRDGINHPKSWKDLTLDGDHPAIGLLNQAIDKMGITKVRLADTIHMLTLPDGTYEIRDMFVKTAKTDTLEHQILALRFDSDAQLIGVELLSAAKNYQLAFDRKVKATPEARRRVIKQLKTFQNALVEGDKVKVTKFLTDDAYVVVGKIARYYYNDTFGPYYQYAVTRHKTLVSGNVASQQSNPEIRYNNINVYELPPFDDVFVVTFFQEWESENYFDKGYVAMVFDLRDGVRVPVRRWQDTPFDTGYLEVDLSPVTELAVPRLGTFSYSQQKFTSLKVMEDRHEKAKPGFLRRNKRLIILGLGTSAAVTAGAILLTGGDKNTGLPDPPGRPAFR</sequence>
<comment type="caution">
    <text evidence="1">The sequence shown here is derived from an EMBL/GenBank/DDBJ whole genome shotgun (WGS) entry which is preliminary data.</text>
</comment>
<organism evidence="1 2">
    <name type="scientific">Fodinibius halophilus</name>
    <dbReference type="NCBI Taxonomy" id="1736908"/>
    <lineage>
        <taxon>Bacteria</taxon>
        <taxon>Pseudomonadati</taxon>
        <taxon>Balneolota</taxon>
        <taxon>Balneolia</taxon>
        <taxon>Balneolales</taxon>
        <taxon>Balneolaceae</taxon>
        <taxon>Fodinibius</taxon>
    </lineage>
</organism>